<dbReference type="AlphaFoldDB" id="A0A8H8DI45"/>
<name>A0A8H8DI45_9FUNG</name>
<dbReference type="EMBL" id="JAEFCI010007281">
    <property type="protein sequence ID" value="KAG5459158.1"/>
    <property type="molecule type" value="Genomic_DNA"/>
</dbReference>
<organism evidence="1 2">
    <name type="scientific">Olpidium bornovanus</name>
    <dbReference type="NCBI Taxonomy" id="278681"/>
    <lineage>
        <taxon>Eukaryota</taxon>
        <taxon>Fungi</taxon>
        <taxon>Fungi incertae sedis</taxon>
        <taxon>Olpidiomycota</taxon>
        <taxon>Olpidiomycotina</taxon>
        <taxon>Olpidiomycetes</taxon>
        <taxon>Olpidiales</taxon>
        <taxon>Olpidiaceae</taxon>
        <taxon>Olpidium</taxon>
    </lineage>
</organism>
<evidence type="ECO:0000313" key="1">
    <source>
        <dbReference type="EMBL" id="KAG5459158.1"/>
    </source>
</evidence>
<keyword evidence="2" id="KW-1185">Reference proteome</keyword>
<proteinExistence type="predicted"/>
<accession>A0A8H8DI45</accession>
<protein>
    <submittedName>
        <fullName evidence="1">Uncharacterized protein</fullName>
    </submittedName>
</protein>
<gene>
    <name evidence="1" type="ORF">BJ554DRAFT_474</name>
</gene>
<evidence type="ECO:0000313" key="2">
    <source>
        <dbReference type="Proteomes" id="UP000673691"/>
    </source>
</evidence>
<comment type="caution">
    <text evidence="1">The sequence shown here is derived from an EMBL/GenBank/DDBJ whole genome shotgun (WGS) entry which is preliminary data.</text>
</comment>
<sequence length="73" mass="8177">MIKNCFYTGLFPPHNYQAADHMPAETAVVDAEPPVAHVAPVEDPDEQAIEQELQKEINRLPLHNPMTIQNLST</sequence>
<dbReference type="Proteomes" id="UP000673691">
    <property type="component" value="Unassembled WGS sequence"/>
</dbReference>
<reference evidence="1 2" key="1">
    <citation type="journal article" name="Sci. Rep.">
        <title>Genome-scale phylogenetic analyses confirm Olpidium as the closest living zoosporic fungus to the non-flagellated, terrestrial fungi.</title>
        <authorList>
            <person name="Chang Y."/>
            <person name="Rochon D."/>
            <person name="Sekimoto S."/>
            <person name="Wang Y."/>
            <person name="Chovatia M."/>
            <person name="Sandor L."/>
            <person name="Salamov A."/>
            <person name="Grigoriev I.V."/>
            <person name="Stajich J.E."/>
            <person name="Spatafora J.W."/>
        </authorList>
    </citation>
    <scope>NUCLEOTIDE SEQUENCE [LARGE SCALE GENOMIC DNA]</scope>
    <source>
        <strain evidence="1">S191</strain>
    </source>
</reference>